<evidence type="ECO:0000313" key="3">
    <source>
        <dbReference type="Proteomes" id="UP000581135"/>
    </source>
</evidence>
<dbReference type="CDD" id="cd00683">
    <property type="entry name" value="Trans_IPPS_HH"/>
    <property type="match status" value="1"/>
</dbReference>
<dbReference type="EMBL" id="JACHXA010000012">
    <property type="protein sequence ID" value="MBB3066969.1"/>
    <property type="molecule type" value="Genomic_DNA"/>
</dbReference>
<dbReference type="InterPro" id="IPR017828">
    <property type="entry name" value="SQ_synth_HpnD-like"/>
</dbReference>
<dbReference type="RefSeq" id="WP_183417796.1">
    <property type="nucleotide sequence ID" value="NZ_JACHXA010000012.1"/>
</dbReference>
<dbReference type="InterPro" id="IPR033904">
    <property type="entry name" value="Trans_IPPS_HH"/>
</dbReference>
<dbReference type="InterPro" id="IPR044843">
    <property type="entry name" value="Trans_IPPS_bact-type"/>
</dbReference>
<dbReference type="GO" id="GO:0051996">
    <property type="term" value="F:squalene synthase [NAD(P)H] activity"/>
    <property type="evidence" value="ECO:0007669"/>
    <property type="project" value="InterPro"/>
</dbReference>
<dbReference type="AlphaFoldDB" id="A0A839SY04"/>
<dbReference type="Pfam" id="PF00494">
    <property type="entry name" value="SQS_PSY"/>
    <property type="match status" value="1"/>
</dbReference>
<dbReference type="InterPro" id="IPR002060">
    <property type="entry name" value="Squ/phyt_synthse"/>
</dbReference>
<dbReference type="Proteomes" id="UP000581135">
    <property type="component" value="Unassembled WGS sequence"/>
</dbReference>
<dbReference type="InterPro" id="IPR008949">
    <property type="entry name" value="Isoprenoid_synthase_dom_sf"/>
</dbReference>
<keyword evidence="3" id="KW-1185">Reference proteome</keyword>
<gene>
    <name evidence="2" type="ORF">FHR98_003285</name>
</gene>
<dbReference type="SFLD" id="SFLDS00005">
    <property type="entry name" value="Isoprenoid_Synthase_Type_I"/>
    <property type="match status" value="1"/>
</dbReference>
<dbReference type="NCBIfam" id="TIGR03465">
    <property type="entry name" value="HpnD"/>
    <property type="match status" value="1"/>
</dbReference>
<evidence type="ECO:0000313" key="2">
    <source>
        <dbReference type="EMBL" id="MBB3066969.1"/>
    </source>
</evidence>
<dbReference type="GO" id="GO:0016117">
    <property type="term" value="P:carotenoid biosynthetic process"/>
    <property type="evidence" value="ECO:0007669"/>
    <property type="project" value="InterPro"/>
</dbReference>
<dbReference type="Gene3D" id="1.10.600.10">
    <property type="entry name" value="Farnesyl Diphosphate Synthase"/>
    <property type="match status" value="1"/>
</dbReference>
<evidence type="ECO:0000256" key="1">
    <source>
        <dbReference type="ARBA" id="ARBA00022679"/>
    </source>
</evidence>
<dbReference type="SUPFAM" id="SSF48576">
    <property type="entry name" value="Terpenoid synthases"/>
    <property type="match status" value="1"/>
</dbReference>
<name>A0A839SY04_9PROT</name>
<proteinExistence type="predicted"/>
<dbReference type="PANTHER" id="PTHR31480">
    <property type="entry name" value="BIFUNCTIONAL LYCOPENE CYCLASE/PHYTOENE SYNTHASE"/>
    <property type="match status" value="1"/>
</dbReference>
<comment type="caution">
    <text evidence="2">The sequence shown here is derived from an EMBL/GenBank/DDBJ whole genome shotgun (WGS) entry which is preliminary data.</text>
</comment>
<protein>
    <submittedName>
        <fullName evidence="2">Phytoene synthase</fullName>
        <ecNumber evidence="2">2.5.1.32</ecNumber>
    </submittedName>
</protein>
<accession>A0A839SY04</accession>
<sequence length="281" mass="31044">MMDAAAAEREALRIVRDSGSSFFWGMRLVSAPRRRGMYALYAFSRAVDDVADGDGPVKERLAGLDAWREEIETLYAGRPQTLIGKALQGPIAEFDLPKAEFLALIEGMASDLATPVCAPPWQDLAQYCRRVAGSIGVLTLRILGFPATADDRLAIALGEALQLTNILRDLAEDARRGRLYLPAEILAEAGIESSLPDAVLRDPKLALACGRVARHAEADFAEARSEIQRRGSRSLLAPRIMLAFYARLLVKLSNQGWRPHEPVRLSAPEKLWLVCRELLRR</sequence>
<dbReference type="PROSITE" id="PS01045">
    <property type="entry name" value="SQUALEN_PHYTOEN_SYN_2"/>
    <property type="match status" value="1"/>
</dbReference>
<dbReference type="EC" id="2.5.1.32" evidence="2"/>
<keyword evidence="1 2" id="KW-0808">Transferase</keyword>
<dbReference type="InterPro" id="IPR019845">
    <property type="entry name" value="Squalene/phytoene_synthase_CS"/>
</dbReference>
<dbReference type="SFLD" id="SFLDG01018">
    <property type="entry name" value="Squalene/Phytoene_Synthase_Lik"/>
    <property type="match status" value="1"/>
</dbReference>
<reference evidence="2 3" key="1">
    <citation type="submission" date="2020-08" db="EMBL/GenBank/DDBJ databases">
        <title>Genomic Encyclopedia of Type Strains, Phase III (KMG-III): the genomes of soil and plant-associated and newly described type strains.</title>
        <authorList>
            <person name="Whitman W."/>
        </authorList>
    </citation>
    <scope>NUCLEOTIDE SEQUENCE [LARGE SCALE GENOMIC DNA]</scope>
    <source>
        <strain evidence="2 3">CECT 8803</strain>
    </source>
</reference>
<dbReference type="SFLD" id="SFLDG01212">
    <property type="entry name" value="Phytoene_synthase_like"/>
    <property type="match status" value="1"/>
</dbReference>
<dbReference type="GO" id="GO:0004311">
    <property type="term" value="F:geranylgeranyl diphosphate synthase activity"/>
    <property type="evidence" value="ECO:0007669"/>
    <property type="project" value="InterPro"/>
</dbReference>
<organism evidence="2 3">
    <name type="scientific">Limibacillus halophilus</name>
    <dbReference type="NCBI Taxonomy" id="1579333"/>
    <lineage>
        <taxon>Bacteria</taxon>
        <taxon>Pseudomonadati</taxon>
        <taxon>Pseudomonadota</taxon>
        <taxon>Alphaproteobacteria</taxon>
        <taxon>Rhodospirillales</taxon>
        <taxon>Rhodovibrionaceae</taxon>
        <taxon>Limibacillus</taxon>
    </lineage>
</organism>